<organism evidence="2 3">
    <name type="scientific">Streptomyces olivochromogenes</name>
    <dbReference type="NCBI Taxonomy" id="1963"/>
    <lineage>
        <taxon>Bacteria</taxon>
        <taxon>Bacillati</taxon>
        <taxon>Actinomycetota</taxon>
        <taxon>Actinomycetes</taxon>
        <taxon>Kitasatosporales</taxon>
        <taxon>Streptomycetaceae</taxon>
        <taxon>Streptomyces</taxon>
    </lineage>
</organism>
<keyword evidence="3" id="KW-1185">Reference proteome</keyword>
<feature type="compositionally biased region" description="Low complexity" evidence="1">
    <location>
        <begin position="22"/>
        <end position="38"/>
    </location>
</feature>
<name>A0A250VDF5_STROL</name>
<dbReference type="AlphaFoldDB" id="A0A250VDF5"/>
<feature type="region of interest" description="Disordered" evidence="1">
    <location>
        <begin position="1"/>
        <end position="114"/>
    </location>
</feature>
<feature type="compositionally biased region" description="Polar residues" evidence="1">
    <location>
        <begin position="101"/>
        <end position="114"/>
    </location>
</feature>
<comment type="caution">
    <text evidence="2">The sequence shown here is derived from an EMBL/GenBank/DDBJ whole genome shotgun (WGS) entry which is preliminary data.</text>
</comment>
<gene>
    <name evidence="2" type="ORF">SO3561_03711</name>
</gene>
<accession>A0A250VDF5</accession>
<evidence type="ECO:0000313" key="2">
    <source>
        <dbReference type="EMBL" id="GAX52201.1"/>
    </source>
</evidence>
<evidence type="ECO:0000313" key="3">
    <source>
        <dbReference type="Proteomes" id="UP000217446"/>
    </source>
</evidence>
<dbReference type="EMBL" id="BDQI01000007">
    <property type="protein sequence ID" value="GAX52201.1"/>
    <property type="molecule type" value="Genomic_DNA"/>
</dbReference>
<reference evidence="3" key="1">
    <citation type="submission" date="2017-05" db="EMBL/GenBank/DDBJ databases">
        <title>Streptomyces olivochromogenes NBRC 3561 whole genome shotgun sequence.</title>
        <authorList>
            <person name="Dohra H."/>
            <person name="Kodani S."/>
        </authorList>
    </citation>
    <scope>NUCLEOTIDE SEQUENCE [LARGE SCALE GENOMIC DNA]</scope>
    <source>
        <strain evidence="3">NBRC 3561</strain>
    </source>
</reference>
<dbReference type="Proteomes" id="UP000217446">
    <property type="component" value="Unassembled WGS sequence"/>
</dbReference>
<feature type="compositionally biased region" description="Polar residues" evidence="1">
    <location>
        <begin position="12"/>
        <end position="21"/>
    </location>
</feature>
<protein>
    <submittedName>
        <fullName evidence="2">Uncharacterized protein</fullName>
    </submittedName>
</protein>
<evidence type="ECO:0000256" key="1">
    <source>
        <dbReference type="SAM" id="MobiDB-lite"/>
    </source>
</evidence>
<proteinExistence type="predicted"/>
<sequence length="114" mass="11744">MSCANEARATSPCHTSDTATNSEPPQTSTAAPAPAARAEAPKNSGEQRRTPAGITASNRRTRAGTGKPARPYVAHTPIPAALPASSGRHPAVHTHEGRNSPPEQYSAATSPTVR</sequence>